<feature type="chain" id="PRO_5044252163" description="Cupin-like domain-containing protein" evidence="1">
    <location>
        <begin position="35"/>
        <end position="283"/>
    </location>
</feature>
<reference evidence="4" key="1">
    <citation type="journal article" date="2013" name="Nature">
        <title>Pan genome of the phytoplankton Emiliania underpins its global distribution.</title>
        <authorList>
            <person name="Read B.A."/>
            <person name="Kegel J."/>
            <person name="Klute M.J."/>
            <person name="Kuo A."/>
            <person name="Lefebvre S.C."/>
            <person name="Maumus F."/>
            <person name="Mayer C."/>
            <person name="Miller J."/>
            <person name="Monier A."/>
            <person name="Salamov A."/>
            <person name="Young J."/>
            <person name="Aguilar M."/>
            <person name="Claverie J.M."/>
            <person name="Frickenhaus S."/>
            <person name="Gonzalez K."/>
            <person name="Herman E.K."/>
            <person name="Lin Y.C."/>
            <person name="Napier J."/>
            <person name="Ogata H."/>
            <person name="Sarno A.F."/>
            <person name="Shmutz J."/>
            <person name="Schroeder D."/>
            <person name="de Vargas C."/>
            <person name="Verret F."/>
            <person name="von Dassow P."/>
            <person name="Valentin K."/>
            <person name="Van de Peer Y."/>
            <person name="Wheeler G."/>
            <person name="Dacks J.B."/>
            <person name="Delwiche C.F."/>
            <person name="Dyhrman S.T."/>
            <person name="Glockner G."/>
            <person name="John U."/>
            <person name="Richards T."/>
            <person name="Worden A.Z."/>
            <person name="Zhang X."/>
            <person name="Grigoriev I.V."/>
            <person name="Allen A.E."/>
            <person name="Bidle K."/>
            <person name="Borodovsky M."/>
            <person name="Bowler C."/>
            <person name="Brownlee C."/>
            <person name="Cock J.M."/>
            <person name="Elias M."/>
            <person name="Gladyshev V.N."/>
            <person name="Groth M."/>
            <person name="Guda C."/>
            <person name="Hadaegh A."/>
            <person name="Iglesias-Rodriguez M.D."/>
            <person name="Jenkins J."/>
            <person name="Jones B.M."/>
            <person name="Lawson T."/>
            <person name="Leese F."/>
            <person name="Lindquist E."/>
            <person name="Lobanov A."/>
            <person name="Lomsadze A."/>
            <person name="Malik S.B."/>
            <person name="Marsh M.E."/>
            <person name="Mackinder L."/>
            <person name="Mock T."/>
            <person name="Mueller-Roeber B."/>
            <person name="Pagarete A."/>
            <person name="Parker M."/>
            <person name="Probert I."/>
            <person name="Quesneville H."/>
            <person name="Raines C."/>
            <person name="Rensing S.A."/>
            <person name="Riano-Pachon D.M."/>
            <person name="Richier S."/>
            <person name="Rokitta S."/>
            <person name="Shiraiwa Y."/>
            <person name="Soanes D.M."/>
            <person name="van der Giezen M."/>
            <person name="Wahlund T.M."/>
            <person name="Williams B."/>
            <person name="Wilson W."/>
            <person name="Wolfe G."/>
            <person name="Wurch L.L."/>
        </authorList>
    </citation>
    <scope>NUCLEOTIDE SEQUENCE</scope>
</reference>
<dbReference type="OMA" id="KEPHFHP"/>
<dbReference type="PANTHER" id="PTHR12480">
    <property type="entry name" value="ARGININE DEMETHYLASE AND LYSYL-HYDROXYLASE JMJD"/>
    <property type="match status" value="1"/>
</dbReference>
<sequence>MLCTSSRTRSRLALTLATAALAALLAVRRDRGSAAPFERCNIARRAATGPLPLHTQHPYIVRLGHRNAELRARLIRERLLADMGDVNCTPSQAGSQRKGIETMRLREYIDGWMQREVRRDSSQNKYVFGEFGDAWAPLRDAYVLPPCGPACDRTRVAVTIGLGAPWHSHGAAFVEVLHGSKHFAFLPPGDGAIGDIDAMIKDLSQVHWHWEERPRLEREGRLAALQECSLQPGEVLFFPPFWHHGVVNLMPYTAFVSTFLDEEATRAASAEGGGRHRGALQSS</sequence>
<accession>A0A0D3KGD0</accession>
<dbReference type="Gene3D" id="2.60.120.650">
    <property type="entry name" value="Cupin"/>
    <property type="match status" value="1"/>
</dbReference>
<dbReference type="SUPFAM" id="SSF51197">
    <property type="entry name" value="Clavaminate synthase-like"/>
    <property type="match status" value="1"/>
</dbReference>
<feature type="signal peptide" evidence="1">
    <location>
        <begin position="1"/>
        <end position="34"/>
    </location>
</feature>
<evidence type="ECO:0000313" key="4">
    <source>
        <dbReference type="Proteomes" id="UP000013827"/>
    </source>
</evidence>
<dbReference type="InterPro" id="IPR050910">
    <property type="entry name" value="JMJD6_ArgDemeth/LysHydrox"/>
</dbReference>
<feature type="domain" description="Cupin-like" evidence="2">
    <location>
        <begin position="175"/>
        <end position="263"/>
    </location>
</feature>
<dbReference type="AlphaFoldDB" id="A0A0D3KGD0"/>
<dbReference type="EnsemblProtists" id="EOD34815">
    <property type="protein sequence ID" value="EOD34815"/>
    <property type="gene ID" value="EMIHUDRAFT_228072"/>
</dbReference>
<dbReference type="PaxDb" id="2903-EOD34815"/>
<name>A0A0D3KGD0_EMIH1</name>
<keyword evidence="1" id="KW-0732">Signal</keyword>
<evidence type="ECO:0000259" key="2">
    <source>
        <dbReference type="Pfam" id="PF13621"/>
    </source>
</evidence>
<dbReference type="eggNOG" id="KOG2131">
    <property type="taxonomic scope" value="Eukaryota"/>
</dbReference>
<proteinExistence type="predicted"/>
<dbReference type="Proteomes" id="UP000013827">
    <property type="component" value="Unassembled WGS sequence"/>
</dbReference>
<dbReference type="RefSeq" id="XP_005787244.1">
    <property type="nucleotide sequence ID" value="XM_005787187.1"/>
</dbReference>
<dbReference type="Pfam" id="PF13621">
    <property type="entry name" value="Cupin_8"/>
    <property type="match status" value="1"/>
</dbReference>
<reference evidence="3" key="2">
    <citation type="submission" date="2024-10" db="UniProtKB">
        <authorList>
            <consortium name="EnsemblProtists"/>
        </authorList>
    </citation>
    <scope>IDENTIFICATION</scope>
</reference>
<protein>
    <recommendedName>
        <fullName evidence="2">Cupin-like domain-containing protein</fullName>
    </recommendedName>
</protein>
<evidence type="ECO:0000256" key="1">
    <source>
        <dbReference type="SAM" id="SignalP"/>
    </source>
</evidence>
<dbReference type="KEGG" id="ehx:EMIHUDRAFT_228072"/>
<dbReference type="GeneID" id="17280085"/>
<keyword evidence="4" id="KW-1185">Reference proteome</keyword>
<evidence type="ECO:0000313" key="3">
    <source>
        <dbReference type="EnsemblProtists" id="EOD34815"/>
    </source>
</evidence>
<organism evidence="3 4">
    <name type="scientific">Emiliania huxleyi (strain CCMP1516)</name>
    <dbReference type="NCBI Taxonomy" id="280463"/>
    <lineage>
        <taxon>Eukaryota</taxon>
        <taxon>Haptista</taxon>
        <taxon>Haptophyta</taxon>
        <taxon>Prymnesiophyceae</taxon>
        <taxon>Isochrysidales</taxon>
        <taxon>Noelaerhabdaceae</taxon>
        <taxon>Emiliania</taxon>
    </lineage>
</organism>
<dbReference type="HOGENOM" id="CLU_984963_0_0_1"/>
<dbReference type="InterPro" id="IPR041667">
    <property type="entry name" value="Cupin_8"/>
</dbReference>